<gene>
    <name evidence="1" type="ORF">GCM10016272_01760</name>
</gene>
<dbReference type="Pfam" id="PF06891">
    <property type="entry name" value="P2_Phage_GpR"/>
    <property type="match status" value="1"/>
</dbReference>
<dbReference type="RefSeq" id="WP_189580305.1">
    <property type="nucleotide sequence ID" value="NZ_BMZR01000001.1"/>
</dbReference>
<comment type="caution">
    <text evidence="1">The sequence shown here is derived from an EMBL/GenBank/DDBJ whole genome shotgun (WGS) entry which is preliminary data.</text>
</comment>
<evidence type="ECO:0008006" key="3">
    <source>
        <dbReference type="Google" id="ProtNLM"/>
    </source>
</evidence>
<dbReference type="InterPro" id="IPR009678">
    <property type="entry name" value="Phage_tail_completion_R"/>
</dbReference>
<reference evidence="2" key="1">
    <citation type="journal article" date="2019" name="Int. J. Syst. Evol. Microbiol.">
        <title>The Global Catalogue of Microorganisms (GCM) 10K type strain sequencing project: providing services to taxonomists for standard genome sequencing and annotation.</title>
        <authorList>
            <consortium name="The Broad Institute Genomics Platform"/>
            <consortium name="The Broad Institute Genome Sequencing Center for Infectious Disease"/>
            <person name="Wu L."/>
            <person name="Ma J."/>
        </authorList>
    </citation>
    <scope>NUCLEOTIDE SEQUENCE [LARGE SCALE GENOMIC DNA]</scope>
    <source>
        <strain evidence="2">KCTC 42280</strain>
    </source>
</reference>
<protein>
    <recommendedName>
        <fullName evidence="3">Phage tail protein</fullName>
    </recommendedName>
</protein>
<evidence type="ECO:0000313" key="1">
    <source>
        <dbReference type="EMBL" id="GHD25663.1"/>
    </source>
</evidence>
<dbReference type="EMBL" id="BMZR01000001">
    <property type="protein sequence ID" value="GHD25663.1"/>
    <property type="molecule type" value="Genomic_DNA"/>
</dbReference>
<accession>A0ABQ3GP30</accession>
<evidence type="ECO:0000313" key="2">
    <source>
        <dbReference type="Proteomes" id="UP000610203"/>
    </source>
</evidence>
<sequence length="135" mass="15368">MKYLQQLKDDLLAKFESQLTADKVHLFLVNGELASKVGDITYTARFLFIDCRDNDPFGILTFIRKWFQSRGYAVPDLNFDSEIIDAETYDLSVDIGLVDKLVINEAGDYHLCPPKVWSESLSDFVPKELADAVDK</sequence>
<keyword evidence="2" id="KW-1185">Reference proteome</keyword>
<proteinExistence type="predicted"/>
<organism evidence="1 2">
    <name type="scientific">Psychrobacter glaciei</name>
    <dbReference type="NCBI Taxonomy" id="619771"/>
    <lineage>
        <taxon>Bacteria</taxon>
        <taxon>Pseudomonadati</taxon>
        <taxon>Pseudomonadota</taxon>
        <taxon>Gammaproteobacteria</taxon>
        <taxon>Moraxellales</taxon>
        <taxon>Moraxellaceae</taxon>
        <taxon>Psychrobacter</taxon>
    </lineage>
</organism>
<dbReference type="Proteomes" id="UP000610203">
    <property type="component" value="Unassembled WGS sequence"/>
</dbReference>
<name>A0ABQ3GP30_9GAMM</name>